<dbReference type="Pfam" id="PF00884">
    <property type="entry name" value="Sulfatase"/>
    <property type="match status" value="1"/>
</dbReference>
<dbReference type="Proteomes" id="UP001177595">
    <property type="component" value="Chromosome"/>
</dbReference>
<protein>
    <submittedName>
        <fullName evidence="10">Phosphoethanolamine transferase</fullName>
    </submittedName>
</protein>
<evidence type="ECO:0000256" key="1">
    <source>
        <dbReference type="ARBA" id="ARBA00004651"/>
    </source>
</evidence>
<dbReference type="GO" id="GO:0005886">
    <property type="term" value="C:plasma membrane"/>
    <property type="evidence" value="ECO:0007669"/>
    <property type="project" value="UniProtKB-SubCell"/>
</dbReference>
<evidence type="ECO:0000256" key="5">
    <source>
        <dbReference type="ARBA" id="ARBA00022989"/>
    </source>
</evidence>
<dbReference type="CDD" id="cd16017">
    <property type="entry name" value="LptA"/>
    <property type="match status" value="1"/>
</dbReference>
<keyword evidence="6 8" id="KW-0472">Membrane</keyword>
<evidence type="ECO:0000313" key="11">
    <source>
        <dbReference type="Proteomes" id="UP001177595"/>
    </source>
</evidence>
<evidence type="ECO:0000256" key="3">
    <source>
        <dbReference type="ARBA" id="ARBA00022679"/>
    </source>
</evidence>
<dbReference type="InterPro" id="IPR040423">
    <property type="entry name" value="PEA_transferase"/>
</dbReference>
<dbReference type="SUPFAM" id="SSF53649">
    <property type="entry name" value="Alkaline phosphatase-like"/>
    <property type="match status" value="1"/>
</dbReference>
<gene>
    <name evidence="10" type="ORF">QE210_12545</name>
</gene>
<evidence type="ECO:0000256" key="8">
    <source>
        <dbReference type="SAM" id="Phobius"/>
    </source>
</evidence>
<evidence type="ECO:0000256" key="2">
    <source>
        <dbReference type="ARBA" id="ARBA00022475"/>
    </source>
</evidence>
<evidence type="ECO:0000259" key="9">
    <source>
        <dbReference type="Pfam" id="PF00884"/>
    </source>
</evidence>
<dbReference type="PANTHER" id="PTHR30443">
    <property type="entry name" value="INNER MEMBRANE PROTEIN"/>
    <property type="match status" value="1"/>
</dbReference>
<proteinExistence type="inferred from homology"/>
<feature type="transmembrane region" description="Helical" evidence="8">
    <location>
        <begin position="75"/>
        <end position="93"/>
    </location>
</feature>
<comment type="similarity">
    <text evidence="7">Belongs to the phosphoethanolamine transferase family.</text>
</comment>
<dbReference type="InterPro" id="IPR000917">
    <property type="entry name" value="Sulfatase_N"/>
</dbReference>
<organism evidence="10 11">
    <name type="scientific">Arsenophonus nasoniae</name>
    <name type="common">son-killer infecting Nasonia vitripennis</name>
    <dbReference type="NCBI Taxonomy" id="638"/>
    <lineage>
        <taxon>Bacteria</taxon>
        <taxon>Pseudomonadati</taxon>
        <taxon>Pseudomonadota</taxon>
        <taxon>Gammaproteobacteria</taxon>
        <taxon>Enterobacterales</taxon>
        <taxon>Morganellaceae</taxon>
        <taxon>Arsenophonus</taxon>
    </lineage>
</organism>
<reference evidence="10" key="1">
    <citation type="submission" date="2023-04" db="EMBL/GenBank/DDBJ databases">
        <title>Genome dynamics across the evolutionary transition to endosymbiosis.</title>
        <authorList>
            <person name="Siozios S."/>
            <person name="Nadal-Jimenez P."/>
            <person name="Azagi T."/>
            <person name="Sprong H."/>
            <person name="Frost C.L."/>
            <person name="Parratt S.R."/>
            <person name="Taylor G."/>
            <person name="Brettell L."/>
            <person name="Lew K.C."/>
            <person name="Croft L."/>
            <person name="King K.C."/>
            <person name="Brockhurst M.A."/>
            <person name="Hypsa V."/>
            <person name="Novakova E."/>
            <person name="Darby A.C."/>
            <person name="Hurst G.D.D."/>
        </authorList>
    </citation>
    <scope>NUCLEOTIDE SEQUENCE</scope>
    <source>
        <strain evidence="10">APv</strain>
    </source>
</reference>
<dbReference type="EMBL" id="CP123504">
    <property type="protein sequence ID" value="WGM00680.1"/>
    <property type="molecule type" value="Genomic_DNA"/>
</dbReference>
<name>A0AA95K519_9GAMM</name>
<comment type="subcellular location">
    <subcellularLocation>
        <location evidence="1">Cell membrane</location>
        <topology evidence="1">Multi-pass membrane protein</topology>
    </subcellularLocation>
</comment>
<feature type="transmembrane region" description="Helical" evidence="8">
    <location>
        <begin position="42"/>
        <end position="68"/>
    </location>
</feature>
<dbReference type="PANTHER" id="PTHR30443:SF4">
    <property type="entry name" value="PHOSPHOETHANOLAMINE TRANSFERASE OPGE-RELATED"/>
    <property type="match status" value="1"/>
</dbReference>
<dbReference type="AlphaFoldDB" id="A0AA95K519"/>
<feature type="transmembrane region" description="Helical" evidence="8">
    <location>
        <begin position="134"/>
        <end position="149"/>
    </location>
</feature>
<keyword evidence="4 8" id="KW-0812">Transmembrane</keyword>
<dbReference type="GO" id="GO:0009244">
    <property type="term" value="P:lipopolysaccharide core region biosynthetic process"/>
    <property type="evidence" value="ECO:0007669"/>
    <property type="project" value="TreeGrafter"/>
</dbReference>
<evidence type="ECO:0000313" key="10">
    <source>
        <dbReference type="EMBL" id="WGM00680.1"/>
    </source>
</evidence>
<feature type="transmembrane region" description="Helical" evidence="8">
    <location>
        <begin position="12"/>
        <end position="30"/>
    </location>
</feature>
<dbReference type="InterPro" id="IPR017850">
    <property type="entry name" value="Alkaline_phosphatase_core_sf"/>
</dbReference>
<sequence length="508" mass="57693">MIKKLINNNQYFLLKILLLTILFSLIHYALGYPPRLNYTAGIVALLIVISPLRIIYCGFIIIFTIIAALYFPARFLYGAPSLTIATSVTYTNLHEAIEFITNIPYYLYIGSLFILLFGFFCAKFKLNSAKKIKVWAFITFLLFLFYGPIKDYKEIGEFDILNSGYPEIKFIKDTYEAKGETEKLFSLIAQKDDFQPNNAATPYDTYVMVIGESARRDFMHVYGFPINNTPFMDAANGIIFNHYISAASTTVPSLTHSLTQPPKLANSVIALAKKWGFTTYWLSNQGAVGIYDTPIASLGKKADQPFFLKRGSYNNSKESNDDELLPQIAAAIKAPQAKKLIIVHLMGSHPRACARTDNHYDIFYKSKEISCYIQSIKNTDQLLATIHQYLTDSHSKWSMIYFSDHGLGFVNKNNPSDLKLTHNDQYRQDYEVPLFISSHNSINRQYINAGRSGINFLSLFSEWSGIDDPSIDHSCHMISNDICSQQNSVIDFSNKRIDYRKLPADMAP</sequence>
<evidence type="ECO:0000256" key="7">
    <source>
        <dbReference type="ARBA" id="ARBA00038481"/>
    </source>
</evidence>
<keyword evidence="2" id="KW-1003">Cell membrane</keyword>
<dbReference type="GO" id="GO:0016776">
    <property type="term" value="F:phosphotransferase activity, phosphate group as acceptor"/>
    <property type="evidence" value="ECO:0007669"/>
    <property type="project" value="TreeGrafter"/>
</dbReference>
<keyword evidence="3 10" id="KW-0808">Transferase</keyword>
<accession>A0AA95K519</accession>
<evidence type="ECO:0000256" key="6">
    <source>
        <dbReference type="ARBA" id="ARBA00023136"/>
    </source>
</evidence>
<evidence type="ECO:0000256" key="4">
    <source>
        <dbReference type="ARBA" id="ARBA00022692"/>
    </source>
</evidence>
<dbReference type="InterPro" id="IPR058130">
    <property type="entry name" value="PEA_transf_C"/>
</dbReference>
<dbReference type="Gene3D" id="3.40.720.10">
    <property type="entry name" value="Alkaline Phosphatase, subunit A"/>
    <property type="match status" value="1"/>
</dbReference>
<feature type="transmembrane region" description="Helical" evidence="8">
    <location>
        <begin position="105"/>
        <end position="122"/>
    </location>
</feature>
<feature type="domain" description="Sulfatase N-terminal" evidence="9">
    <location>
        <begin position="205"/>
        <end position="466"/>
    </location>
</feature>
<dbReference type="RefSeq" id="WP_280624245.1">
    <property type="nucleotide sequence ID" value="NZ_CP123504.1"/>
</dbReference>
<keyword evidence="5 8" id="KW-1133">Transmembrane helix</keyword>